<dbReference type="Gene3D" id="3.60.20.10">
    <property type="entry name" value="Glutamine Phosphoribosylpyrophosphate, subunit 1, domain 1"/>
    <property type="match status" value="1"/>
</dbReference>
<dbReference type="GO" id="GO:0051538">
    <property type="term" value="F:3 iron, 4 sulfur cluster binding"/>
    <property type="evidence" value="ECO:0007669"/>
    <property type="project" value="UniProtKB-KW"/>
</dbReference>
<evidence type="ECO:0000256" key="9">
    <source>
        <dbReference type="ARBA" id="ARBA00023002"/>
    </source>
</evidence>
<dbReference type="GO" id="GO:0046872">
    <property type="term" value="F:metal ion binding"/>
    <property type="evidence" value="ECO:0007669"/>
    <property type="project" value="UniProtKB-KW"/>
</dbReference>
<evidence type="ECO:0000256" key="2">
    <source>
        <dbReference type="ARBA" id="ARBA00001927"/>
    </source>
</evidence>
<reference evidence="17" key="2">
    <citation type="journal article" date="2019" name="MicrobiologyOpen">
        <title>High-quality draft genome sequence of Gaiella occulta isolated from a 150 meter deep mineral water borehole and comparison with the genome sequences of other deep-branching lineages of the phylum Actinobacteria.</title>
        <authorList>
            <person name="Severino R."/>
            <person name="Froufe H.J.C."/>
            <person name="Barroso C."/>
            <person name="Albuquerque L."/>
            <person name="Lobo-da-Cunha A."/>
            <person name="da Costa M.S."/>
            <person name="Egas C."/>
        </authorList>
    </citation>
    <scope>NUCLEOTIDE SEQUENCE [LARGE SCALE GENOMIC DNA]</scope>
    <source>
        <strain evidence="17">F2-233</strain>
    </source>
</reference>
<keyword evidence="11" id="KW-0411">Iron-sulfur</keyword>
<dbReference type="Pfam" id="PF01645">
    <property type="entry name" value="Glu_synthase"/>
    <property type="match status" value="1"/>
</dbReference>
<dbReference type="GO" id="GO:0006537">
    <property type="term" value="P:glutamate biosynthetic process"/>
    <property type="evidence" value="ECO:0007669"/>
    <property type="project" value="UniProtKB-KW"/>
</dbReference>
<comment type="similarity">
    <text evidence="3">Belongs to the glutamate synthase family.</text>
</comment>
<dbReference type="RefSeq" id="WP_114794543.1">
    <property type="nucleotide sequence ID" value="NZ_QQZY01000001.1"/>
</dbReference>
<dbReference type="InterPro" id="IPR050711">
    <property type="entry name" value="ET-N_metabolism_enzyme"/>
</dbReference>
<dbReference type="InterPro" id="IPR002489">
    <property type="entry name" value="Glu_synth_asu_C"/>
</dbReference>
<keyword evidence="9" id="KW-0560">Oxidoreductase</keyword>
<keyword evidence="8" id="KW-0315">Glutamine amidotransferase</keyword>
<keyword evidence="17" id="KW-1185">Reference proteome</keyword>
<reference evidence="16 17" key="1">
    <citation type="submission" date="2018-07" db="EMBL/GenBank/DDBJ databases">
        <title>High-quality-draft genome sequence of Gaiella occulta.</title>
        <authorList>
            <person name="Severino R."/>
            <person name="Froufe H.J.C."/>
            <person name="Rainey F.A."/>
            <person name="Barroso C."/>
            <person name="Albuquerque L."/>
            <person name="Lobo-Da-Cunha A."/>
            <person name="Da Costa M.S."/>
            <person name="Egas C."/>
        </authorList>
    </citation>
    <scope>NUCLEOTIDE SEQUENCE [LARGE SCALE GENOMIC DNA]</scope>
    <source>
        <strain evidence="16 17">F2-233</strain>
    </source>
</reference>
<evidence type="ECO:0000256" key="6">
    <source>
        <dbReference type="ARBA" id="ARBA00022643"/>
    </source>
</evidence>
<keyword evidence="10" id="KW-0408">Iron</keyword>
<evidence type="ECO:0000313" key="16">
    <source>
        <dbReference type="EMBL" id="RDI75637.1"/>
    </source>
</evidence>
<evidence type="ECO:0000256" key="8">
    <source>
        <dbReference type="ARBA" id="ARBA00022962"/>
    </source>
</evidence>
<comment type="caution">
    <text evidence="16">The sequence shown here is derived from an EMBL/GenBank/DDBJ whole genome shotgun (WGS) entry which is preliminary data.</text>
</comment>
<gene>
    <name evidence="16" type="ORF">Gocc_0056</name>
</gene>
<dbReference type="Proteomes" id="UP000254134">
    <property type="component" value="Unassembled WGS sequence"/>
</dbReference>
<evidence type="ECO:0000256" key="11">
    <source>
        <dbReference type="ARBA" id="ARBA00023014"/>
    </source>
</evidence>
<dbReference type="InterPro" id="IPR036485">
    <property type="entry name" value="Glu_synth_asu_C_sf"/>
</dbReference>
<dbReference type="SUPFAM" id="SSF56235">
    <property type="entry name" value="N-terminal nucleophile aminohydrolases (Ntn hydrolases)"/>
    <property type="match status" value="1"/>
</dbReference>
<keyword evidence="4" id="KW-0028">Amino-acid biosynthesis</keyword>
<evidence type="ECO:0000256" key="5">
    <source>
        <dbReference type="ARBA" id="ARBA00022630"/>
    </source>
</evidence>
<comment type="pathway">
    <text evidence="14">Amino-acid biosynthesis.</text>
</comment>
<evidence type="ECO:0000256" key="13">
    <source>
        <dbReference type="ARBA" id="ARBA00023291"/>
    </source>
</evidence>
<evidence type="ECO:0000256" key="1">
    <source>
        <dbReference type="ARBA" id="ARBA00001917"/>
    </source>
</evidence>
<dbReference type="OrthoDB" id="9758182at2"/>
<dbReference type="SUPFAM" id="SSF69336">
    <property type="entry name" value="Alpha subunit of glutamate synthase, C-terminal domain"/>
    <property type="match status" value="1"/>
</dbReference>
<evidence type="ECO:0000256" key="14">
    <source>
        <dbReference type="ARBA" id="ARBA00029440"/>
    </source>
</evidence>
<dbReference type="GO" id="GO:0015930">
    <property type="term" value="F:glutamate synthase activity"/>
    <property type="evidence" value="ECO:0007669"/>
    <property type="project" value="InterPro"/>
</dbReference>
<evidence type="ECO:0000256" key="4">
    <source>
        <dbReference type="ARBA" id="ARBA00022605"/>
    </source>
</evidence>
<evidence type="ECO:0000256" key="3">
    <source>
        <dbReference type="ARBA" id="ARBA00009716"/>
    </source>
</evidence>
<dbReference type="Gene3D" id="3.20.20.70">
    <property type="entry name" value="Aldolase class I"/>
    <property type="match status" value="2"/>
</dbReference>
<dbReference type="InterPro" id="IPR017932">
    <property type="entry name" value="GATase_2_dom"/>
</dbReference>
<feature type="domain" description="Glutamine amidotransferase type-2" evidence="15">
    <location>
        <begin position="18"/>
        <end position="381"/>
    </location>
</feature>
<dbReference type="Pfam" id="PF01493">
    <property type="entry name" value="GXGXG"/>
    <property type="match status" value="1"/>
</dbReference>
<keyword evidence="12" id="KW-0314">Glutamate biosynthesis</keyword>
<accession>A0A7M2YZV8</accession>
<organism evidence="16 17">
    <name type="scientific">Gaiella occulta</name>
    <dbReference type="NCBI Taxonomy" id="1002870"/>
    <lineage>
        <taxon>Bacteria</taxon>
        <taxon>Bacillati</taxon>
        <taxon>Actinomycetota</taxon>
        <taxon>Thermoleophilia</taxon>
        <taxon>Gaiellales</taxon>
        <taxon>Gaiellaceae</taxon>
        <taxon>Gaiella</taxon>
    </lineage>
</organism>
<name>A0A7M2YZV8_9ACTN</name>
<protein>
    <submittedName>
        <fullName evidence="16">Glutamate synthase-like protein</fullName>
    </submittedName>
</protein>
<dbReference type="NCBIfam" id="NF008730">
    <property type="entry name" value="PRK11750.1"/>
    <property type="match status" value="1"/>
</dbReference>
<evidence type="ECO:0000259" key="15">
    <source>
        <dbReference type="PROSITE" id="PS51278"/>
    </source>
</evidence>
<evidence type="ECO:0000256" key="10">
    <source>
        <dbReference type="ARBA" id="ARBA00023004"/>
    </source>
</evidence>
<dbReference type="Pfam" id="PF04898">
    <property type="entry name" value="Glu_syn_central"/>
    <property type="match status" value="1"/>
</dbReference>
<dbReference type="InterPro" id="IPR029055">
    <property type="entry name" value="Ntn_hydrolases_N"/>
</dbReference>
<dbReference type="InterPro" id="IPR006982">
    <property type="entry name" value="Glu_synth_centr_N"/>
</dbReference>
<sequence length="1443" mass="152522">MSGTRHLLHDPSRERDACGIGLVADARGRASRELLDRCLAGLAAVSHRGAWAADGVSGDGAGVLLPLSAALTGEPGAGLAMCFLREPWLKNVVEEACRAEGLEPAGWRDVPHDVAALGSTATASMPRIAQMLLAPTPHADAEARATRARRRAETIAGVYVASLSFRTVTYKGLCAATQLATFYPDLADPAYAVSWAIFHQRFSTNTEPSWERAQPFRLLCHNGEINTIDGNVAWMEARERALGVEEGLAPSLDVNGSDSALLDNALELLVRSGRDVCEAVTLLVPPAWQNDPRLEPEVRDMHRYGAMLVEPWDGPAGIVFSDGHTCGAALDRNGLRPLRVSVTGDGLVTCSSESGAIPLPEGAAVRRGRLGPGQVLSVDPDRGLRFDGELKRELAARRPYGAWVDQSIVRRPAGEPGPVPEADLGPRHALFGYTREEMSLMLRPIAQTGHDPVYSMGDDAPIAPLAGRPRPLASFFRQRFAQVTNPAIDHYRERTVMSVATLLGPRAGLDADGPLPTLVVLPGFLLTRDGLEGLAPERVEITFAAGEGLGPAVERVADDAVAAVERGATLICLSDVSAGGERAAIPSLLAVAAVHGRLVESGLRTRCSLLVESDEPRDTHMVATLLGYGADAICPRLALETVAQLAASDKVGGDRPSPDEAQRRLLAALEDGVLKVMAKMGISDVASYRGARLFEAVGLDRRLARRFFGGTHSAIGGIGLDRLEREALDRLAASKAEKIELENPGFYKFRKGGEPHATDPAVVAALQEAVSEEGVKAAHALRGAVRSGNAGLYERFAVMVNERTPIEPRDLLELVPSAAPVPVEEVEPVEEIVKRFSGGAMSHGALSAEAHETLAIALNNLGARSNCGEGGEDPARYRSERNSKIKQIASARFGVTAEYAVFAEELQIKVSQGSKPGEGGQIPAHKVTEEIARLRNTQPGVSLISPPPHHDIYSIEDLAQLIFDLREVNPDAAVSVKLVSVSGVGVVAAGVAKAHADVIHVAGADGGTGASPLPSIKHAGAPWELGLAEAQQALVANNLRGRVRLRVDGGFKTGRDVVVAALLGADEYSFGTALLLAEGCLMVRSCHLDTCPVGIASQRPELRAKFGGTPEMVEAYLLFVAQEVRELIASLGFRRLDEAIGRVECLRQRRTGDPSADALDLAPLLGRAGDGHARYVGLPVPHEGDRLGTLLLAAGRGAVEEPRLVEPGYAITNGDRSVGARLAGAIAREVGAGPPQGRVRARFEGSAGQSFGAFLTAGVELDLVGEANDYVGKSMSGGRIVIAPPAGDAGDPVLLGNTVLYGATGGELYCAGAAGERFAVRNSGATAVVEGVGDHACEYMTRGTVVVLGPHGRNLGAGMTGGETFLLDADARLLNDELVTLLELDRDDEARLLRLLERHRRTTGSARAAALLDDPAALRRFRRVVPRALLARLDEEEGGRLSA</sequence>
<dbReference type="EMBL" id="QQZY01000001">
    <property type="protein sequence ID" value="RDI75637.1"/>
    <property type="molecule type" value="Genomic_DNA"/>
</dbReference>
<evidence type="ECO:0000256" key="7">
    <source>
        <dbReference type="ARBA" id="ARBA00022723"/>
    </source>
</evidence>
<keyword evidence="7" id="KW-0479">Metal-binding</keyword>
<dbReference type="GO" id="GO:0019676">
    <property type="term" value="P:ammonia assimilation cycle"/>
    <property type="evidence" value="ECO:0007669"/>
    <property type="project" value="TreeGrafter"/>
</dbReference>
<comment type="cofactor">
    <cofactor evidence="2">
        <name>[3Fe-4S] cluster</name>
        <dbReference type="ChEBI" id="CHEBI:21137"/>
    </cofactor>
</comment>
<dbReference type="PANTHER" id="PTHR11938">
    <property type="entry name" value="FAD NADPH DEHYDROGENASE/OXIDOREDUCTASE"/>
    <property type="match status" value="1"/>
</dbReference>
<dbReference type="PROSITE" id="PS51278">
    <property type="entry name" value="GATASE_TYPE_2"/>
    <property type="match status" value="1"/>
</dbReference>
<dbReference type="PANTHER" id="PTHR11938:SF133">
    <property type="entry name" value="GLUTAMATE SYNTHASE (NADH)"/>
    <property type="match status" value="1"/>
</dbReference>
<dbReference type="Pfam" id="PF00310">
    <property type="entry name" value="GATase_2"/>
    <property type="match status" value="1"/>
</dbReference>
<proteinExistence type="inferred from homology"/>
<dbReference type="CDD" id="cd00713">
    <property type="entry name" value="GltS"/>
    <property type="match status" value="1"/>
</dbReference>
<keyword evidence="13" id="KW-0003">3Fe-4S</keyword>
<evidence type="ECO:0000256" key="12">
    <source>
        <dbReference type="ARBA" id="ARBA00023164"/>
    </source>
</evidence>
<dbReference type="CDD" id="cd02808">
    <property type="entry name" value="GltS_FMN"/>
    <property type="match status" value="1"/>
</dbReference>
<dbReference type="InterPro" id="IPR002932">
    <property type="entry name" value="Glu_synthdom"/>
</dbReference>
<dbReference type="Gene3D" id="2.160.20.60">
    <property type="entry name" value="Glutamate synthase, alpha subunit, C-terminal domain"/>
    <property type="match status" value="1"/>
</dbReference>
<comment type="cofactor">
    <cofactor evidence="1">
        <name>FMN</name>
        <dbReference type="ChEBI" id="CHEBI:58210"/>
    </cofactor>
</comment>
<keyword evidence="5" id="KW-0285">Flavoprotein</keyword>
<evidence type="ECO:0000313" key="17">
    <source>
        <dbReference type="Proteomes" id="UP000254134"/>
    </source>
</evidence>
<keyword evidence="6" id="KW-0288">FMN</keyword>
<dbReference type="SUPFAM" id="SSF51395">
    <property type="entry name" value="FMN-linked oxidoreductases"/>
    <property type="match status" value="1"/>
</dbReference>
<dbReference type="InterPro" id="IPR013785">
    <property type="entry name" value="Aldolase_TIM"/>
</dbReference>